<evidence type="ECO:0000313" key="8">
    <source>
        <dbReference type="EMBL" id="NIA67695.1"/>
    </source>
</evidence>
<name>A0A967C3P2_9PROT</name>
<organism evidence="8 9">
    <name type="scientific">Pelagibius litoralis</name>
    <dbReference type="NCBI Taxonomy" id="374515"/>
    <lineage>
        <taxon>Bacteria</taxon>
        <taxon>Pseudomonadati</taxon>
        <taxon>Pseudomonadota</taxon>
        <taxon>Alphaproteobacteria</taxon>
        <taxon>Rhodospirillales</taxon>
        <taxon>Rhodovibrionaceae</taxon>
        <taxon>Pelagibius</taxon>
    </lineage>
</organism>
<dbReference type="PANTHER" id="PTHR36115">
    <property type="entry name" value="PROLINE-RICH ANTIGEN HOMOLOG-RELATED"/>
    <property type="match status" value="1"/>
</dbReference>
<evidence type="ECO:0000256" key="6">
    <source>
        <dbReference type="SAM" id="Phobius"/>
    </source>
</evidence>
<comment type="caution">
    <text evidence="8">The sequence shown here is derived from an EMBL/GenBank/DDBJ whole genome shotgun (WGS) entry which is preliminary data.</text>
</comment>
<evidence type="ECO:0000256" key="1">
    <source>
        <dbReference type="ARBA" id="ARBA00004651"/>
    </source>
</evidence>
<evidence type="ECO:0000256" key="4">
    <source>
        <dbReference type="ARBA" id="ARBA00022989"/>
    </source>
</evidence>
<proteinExistence type="predicted"/>
<feature type="transmembrane region" description="Helical" evidence="6">
    <location>
        <begin position="121"/>
        <end position="139"/>
    </location>
</feature>
<dbReference type="InterPro" id="IPR051791">
    <property type="entry name" value="Pra-immunoreactive"/>
</dbReference>
<keyword evidence="4 6" id="KW-1133">Transmembrane helix</keyword>
<evidence type="ECO:0000256" key="2">
    <source>
        <dbReference type="ARBA" id="ARBA00022475"/>
    </source>
</evidence>
<gene>
    <name evidence="8" type="ORF">HBA54_03750</name>
</gene>
<evidence type="ECO:0000256" key="3">
    <source>
        <dbReference type="ARBA" id="ARBA00022692"/>
    </source>
</evidence>
<dbReference type="InterPro" id="IPR010432">
    <property type="entry name" value="RDD"/>
</dbReference>
<feature type="transmembrane region" description="Helical" evidence="6">
    <location>
        <begin position="6"/>
        <end position="30"/>
    </location>
</feature>
<dbReference type="EMBL" id="JAAQPH010000002">
    <property type="protein sequence ID" value="NIA67695.1"/>
    <property type="molecule type" value="Genomic_DNA"/>
</dbReference>
<evidence type="ECO:0000256" key="5">
    <source>
        <dbReference type="ARBA" id="ARBA00023136"/>
    </source>
</evidence>
<keyword evidence="9" id="KW-1185">Reference proteome</keyword>
<evidence type="ECO:0000259" key="7">
    <source>
        <dbReference type="Pfam" id="PF06271"/>
    </source>
</evidence>
<dbReference type="AlphaFoldDB" id="A0A967C3P2"/>
<evidence type="ECO:0000313" key="9">
    <source>
        <dbReference type="Proteomes" id="UP000761264"/>
    </source>
</evidence>
<keyword evidence="3 6" id="KW-0812">Transmembrane</keyword>
<keyword evidence="2" id="KW-1003">Cell membrane</keyword>
<protein>
    <submittedName>
        <fullName evidence="8">RDD family protein</fullName>
    </submittedName>
</protein>
<dbReference type="GO" id="GO:0005886">
    <property type="term" value="C:plasma membrane"/>
    <property type="evidence" value="ECO:0007669"/>
    <property type="project" value="UniProtKB-SubCell"/>
</dbReference>
<feature type="domain" description="RDD" evidence="7">
    <location>
        <begin position="3"/>
        <end position="152"/>
    </location>
</feature>
<reference evidence="8" key="1">
    <citation type="submission" date="2020-03" db="EMBL/GenBank/DDBJ databases">
        <title>Genome of Pelagibius litoralis DSM 21314T.</title>
        <authorList>
            <person name="Wang G."/>
        </authorList>
    </citation>
    <scope>NUCLEOTIDE SEQUENCE</scope>
    <source>
        <strain evidence="8">DSM 21314</strain>
    </source>
</reference>
<keyword evidence="5 6" id="KW-0472">Membrane</keyword>
<sequence length="165" mass="18031">MKYAGFWARVLAGLIDVVALIVPSITIVLLSEPELISDPSNHQEKPLTYFLLVGLWAVYQGGMESSRLQATLGKLAIKVYVTDLRGRRLSFPTAAVRCWPMYLGNLALGLNAMVQTDIGDTFVMAALGMSFWACLYIVISPQNQGLHDWISGTFVLAKQGPVAAE</sequence>
<dbReference type="RefSeq" id="WP_167221488.1">
    <property type="nucleotide sequence ID" value="NZ_JAAQPH010000002.1"/>
</dbReference>
<accession>A0A967C3P2</accession>
<dbReference type="Pfam" id="PF06271">
    <property type="entry name" value="RDD"/>
    <property type="match status" value="1"/>
</dbReference>
<comment type="subcellular location">
    <subcellularLocation>
        <location evidence="1">Cell membrane</location>
        <topology evidence="1">Multi-pass membrane protein</topology>
    </subcellularLocation>
</comment>
<dbReference type="Proteomes" id="UP000761264">
    <property type="component" value="Unassembled WGS sequence"/>
</dbReference>